<dbReference type="SUPFAM" id="SSF53335">
    <property type="entry name" value="S-adenosyl-L-methionine-dependent methyltransferases"/>
    <property type="match status" value="1"/>
</dbReference>
<dbReference type="Pfam" id="PF13847">
    <property type="entry name" value="Methyltransf_31"/>
    <property type="match status" value="1"/>
</dbReference>
<dbReference type="EMBL" id="JAEKNN010000009">
    <property type="protein sequence ID" value="MBJ7608239.1"/>
    <property type="molecule type" value="Genomic_DNA"/>
</dbReference>
<reference evidence="2 3" key="1">
    <citation type="submission" date="2020-10" db="EMBL/GenBank/DDBJ databases">
        <title>Ca. Dormibacterota MAGs.</title>
        <authorList>
            <person name="Montgomery K."/>
        </authorList>
    </citation>
    <scope>NUCLEOTIDE SEQUENCE [LARGE SCALE GENOMIC DNA]</scope>
    <source>
        <strain evidence="2">Mitchell_Peninsula_5</strain>
    </source>
</reference>
<keyword evidence="2" id="KW-0489">Methyltransferase</keyword>
<dbReference type="AlphaFoldDB" id="A0A934KKL5"/>
<dbReference type="InterPro" id="IPR025714">
    <property type="entry name" value="Methyltranfer_dom"/>
</dbReference>
<accession>A0A934KKL5</accession>
<protein>
    <submittedName>
        <fullName evidence="2">Methyltransferase domain-containing protein</fullName>
    </submittedName>
</protein>
<dbReference type="GO" id="GO:0008168">
    <property type="term" value="F:methyltransferase activity"/>
    <property type="evidence" value="ECO:0007669"/>
    <property type="project" value="UniProtKB-KW"/>
</dbReference>
<name>A0A934KKL5_9BACT</name>
<dbReference type="CDD" id="cd02440">
    <property type="entry name" value="AdoMet_MTases"/>
    <property type="match status" value="1"/>
</dbReference>
<dbReference type="GO" id="GO:0032259">
    <property type="term" value="P:methylation"/>
    <property type="evidence" value="ECO:0007669"/>
    <property type="project" value="UniProtKB-KW"/>
</dbReference>
<sequence length="243" mass="26138">MARSWFYSFTMPDGQATPTYLQDQSIHTTRRDMLDAVLDDHLPGDRTALTCVDLACHEGFFALHLAHTGFGKVLGIDIRPENIAGAKLIRAAQAAVNAEFVCRDVLGSDASHLGQFDVVLMLGLLYHLENPVGALRIARSLTRRICLIETVIGPNLTGTVDWGSRTHTKPISGAFCVVDEAADVREGNREANVSAISLVPSLDALLFVMQAVGFSHVAVASPPQDGHEQLASGQRALVLGLVD</sequence>
<proteinExistence type="predicted"/>
<evidence type="ECO:0000259" key="1">
    <source>
        <dbReference type="Pfam" id="PF13847"/>
    </source>
</evidence>
<feature type="domain" description="Methyltransferase" evidence="1">
    <location>
        <begin position="48"/>
        <end position="143"/>
    </location>
</feature>
<keyword evidence="2" id="KW-0808">Transferase</keyword>
<gene>
    <name evidence="2" type="ORF">JF887_02250</name>
</gene>
<comment type="caution">
    <text evidence="2">The sequence shown here is derived from an EMBL/GenBank/DDBJ whole genome shotgun (WGS) entry which is preliminary data.</text>
</comment>
<organism evidence="2 3">
    <name type="scientific">Candidatus Amunia macphersoniae</name>
    <dbReference type="NCBI Taxonomy" id="3127014"/>
    <lineage>
        <taxon>Bacteria</taxon>
        <taxon>Bacillati</taxon>
        <taxon>Candidatus Dormiibacterota</taxon>
        <taxon>Candidatus Dormibacteria</taxon>
        <taxon>Candidatus Aeolococcales</taxon>
        <taxon>Candidatus Aeolococcaceae</taxon>
        <taxon>Candidatus Amunia</taxon>
    </lineage>
</organism>
<dbReference type="Proteomes" id="UP000614410">
    <property type="component" value="Unassembled WGS sequence"/>
</dbReference>
<dbReference type="Gene3D" id="3.40.50.150">
    <property type="entry name" value="Vaccinia Virus protein VP39"/>
    <property type="match status" value="1"/>
</dbReference>
<evidence type="ECO:0000313" key="3">
    <source>
        <dbReference type="Proteomes" id="UP000614410"/>
    </source>
</evidence>
<evidence type="ECO:0000313" key="2">
    <source>
        <dbReference type="EMBL" id="MBJ7608239.1"/>
    </source>
</evidence>
<dbReference type="InterPro" id="IPR029063">
    <property type="entry name" value="SAM-dependent_MTases_sf"/>
</dbReference>